<dbReference type="InterPro" id="IPR017850">
    <property type="entry name" value="Alkaline_phosphatase_core_sf"/>
</dbReference>
<keyword evidence="9" id="KW-1185">Reference proteome</keyword>
<evidence type="ECO:0000313" key="10">
    <source>
        <dbReference type="RefSeq" id="XP_002739705.1"/>
    </source>
</evidence>
<dbReference type="CDD" id="cd16029">
    <property type="entry name" value="4-S"/>
    <property type="match status" value="1"/>
</dbReference>
<dbReference type="PANTHER" id="PTHR10342">
    <property type="entry name" value="ARYLSULFATASE"/>
    <property type="match status" value="1"/>
</dbReference>
<keyword evidence="3" id="KW-0479">Metal-binding</keyword>
<evidence type="ECO:0000256" key="7">
    <source>
        <dbReference type="SAM" id="SignalP"/>
    </source>
</evidence>
<organism evidence="9 10">
    <name type="scientific">Saccoglossus kowalevskii</name>
    <name type="common">Acorn worm</name>
    <dbReference type="NCBI Taxonomy" id="10224"/>
    <lineage>
        <taxon>Eukaryota</taxon>
        <taxon>Metazoa</taxon>
        <taxon>Hemichordata</taxon>
        <taxon>Enteropneusta</taxon>
        <taxon>Harrimaniidae</taxon>
        <taxon>Saccoglossus</taxon>
    </lineage>
</organism>
<evidence type="ECO:0000256" key="6">
    <source>
        <dbReference type="ARBA" id="ARBA00023180"/>
    </source>
</evidence>
<comment type="similarity">
    <text evidence="2">Belongs to the sulfatase family.</text>
</comment>
<dbReference type="GeneID" id="100367284"/>
<protein>
    <submittedName>
        <fullName evidence="10">Arylsulfatase B-like</fullName>
    </submittedName>
</protein>
<keyword evidence="5" id="KW-0106">Calcium</keyword>
<evidence type="ECO:0000256" key="2">
    <source>
        <dbReference type="ARBA" id="ARBA00008779"/>
    </source>
</evidence>
<dbReference type="InterPro" id="IPR047115">
    <property type="entry name" value="ARSB"/>
</dbReference>
<dbReference type="Gene3D" id="3.40.720.10">
    <property type="entry name" value="Alkaline Phosphatase, subunit A"/>
    <property type="match status" value="1"/>
</dbReference>
<evidence type="ECO:0000259" key="8">
    <source>
        <dbReference type="Pfam" id="PF00884"/>
    </source>
</evidence>
<dbReference type="PANTHER" id="PTHR10342:SF273">
    <property type="entry name" value="RE14504P"/>
    <property type="match status" value="1"/>
</dbReference>
<dbReference type="InterPro" id="IPR000917">
    <property type="entry name" value="Sulfatase_N"/>
</dbReference>
<dbReference type="Proteomes" id="UP000694865">
    <property type="component" value="Unplaced"/>
</dbReference>
<dbReference type="Pfam" id="PF00884">
    <property type="entry name" value="Sulfatase"/>
    <property type="match status" value="1"/>
</dbReference>
<evidence type="ECO:0000256" key="3">
    <source>
        <dbReference type="ARBA" id="ARBA00022723"/>
    </source>
</evidence>
<gene>
    <name evidence="10" type="primary">LOC100367284</name>
</gene>
<comment type="cofactor">
    <cofactor evidence="1">
        <name>Ca(2+)</name>
        <dbReference type="ChEBI" id="CHEBI:29108"/>
    </cofactor>
</comment>
<proteinExistence type="inferred from homology"/>
<sequence>MRLTCLVLVALVCVIVVESGKQPHIVLILAEDLGWNDVGWHNADIKMPILNQLAADGVIFNQSYVQPACTPSRAALLTGYYPFKIQRQHQMLLNLEADGLSLDLKTLPEMLKDVGYLTHLVGKWHLGFCKEEYLPNKRGFDSFYGWLTLGTTLYSKENIIAPGYDFRDNTGVVQESDTYLPFMLAERAVDIVMGHYKEYPLFLEFSMALSGKFLEVPQEYEDLYSDIEDDRQRKFYGKLSVMDNSIGLLVDALKTRGMWEDTLFIFTSDNGALASESGSNWPLRGNIATLFEGATRVPTFFHGSMLKNTGYVNNELMHIVDLHKTIIELAGAKTECDIDGMDLWKTISKGKPSPRTEFVYNIDDNELSPGAAIRVGDYKLITGHPDLLYPFRMLNRSDDWYNYGDEPISGIPIPPTGNEPPPSNVTYLFNIIDDPEERNNLAEEYPNKVEELRHRLDEYREHLVPPVNRVFDPAGDPVNFGGVWSPGWC</sequence>
<dbReference type="PROSITE" id="PS00149">
    <property type="entry name" value="SULFATASE_2"/>
    <property type="match status" value="1"/>
</dbReference>
<keyword evidence="7" id="KW-0732">Signal</keyword>
<name>A0ABM0GXR7_SACKO</name>
<feature type="domain" description="Sulfatase N-terminal" evidence="8">
    <location>
        <begin position="23"/>
        <end position="332"/>
    </location>
</feature>
<dbReference type="InterPro" id="IPR024607">
    <property type="entry name" value="Sulfatase_CS"/>
</dbReference>
<keyword evidence="6" id="KW-0325">Glycoprotein</keyword>
<dbReference type="Gene3D" id="3.30.1120.10">
    <property type="match status" value="1"/>
</dbReference>
<keyword evidence="4" id="KW-0378">Hydrolase</keyword>
<reference evidence="10" key="1">
    <citation type="submission" date="2025-08" db="UniProtKB">
        <authorList>
            <consortium name="RefSeq"/>
        </authorList>
    </citation>
    <scope>IDENTIFICATION</scope>
    <source>
        <tissue evidence="10">Testes</tissue>
    </source>
</reference>
<feature type="signal peptide" evidence="7">
    <location>
        <begin position="1"/>
        <end position="19"/>
    </location>
</feature>
<feature type="chain" id="PRO_5045469779" evidence="7">
    <location>
        <begin position="20"/>
        <end position="489"/>
    </location>
</feature>
<evidence type="ECO:0000256" key="5">
    <source>
        <dbReference type="ARBA" id="ARBA00022837"/>
    </source>
</evidence>
<dbReference type="RefSeq" id="XP_002739705.1">
    <property type="nucleotide sequence ID" value="XM_002739659.2"/>
</dbReference>
<evidence type="ECO:0000256" key="1">
    <source>
        <dbReference type="ARBA" id="ARBA00001913"/>
    </source>
</evidence>
<dbReference type="SUPFAM" id="SSF53649">
    <property type="entry name" value="Alkaline phosphatase-like"/>
    <property type="match status" value="1"/>
</dbReference>
<evidence type="ECO:0000256" key="4">
    <source>
        <dbReference type="ARBA" id="ARBA00022801"/>
    </source>
</evidence>
<accession>A0ABM0GXR7</accession>
<evidence type="ECO:0000313" key="9">
    <source>
        <dbReference type="Proteomes" id="UP000694865"/>
    </source>
</evidence>